<sequence length="568" mass="66005">MNEILFFGLNEFPKLFKNEPNSIKKPIQFKFENENENENEKQIKQISSGYFSTIFLFKNGKAIEYLNENDSNQNPPKIQIEENIQKVSVGYQNEAILTIEGNVFAKGEDINPKNTNKFINISSLIEDTNDRIFQDIVSGDSSIYLLTSNQNVYGIGSNEKGQLGFDYKTLSKTEKPILIMKNVSKIFSGISSAHIFLLNSNQELFGCGYTEYGQLGLGKSSRATKIQKLTKIQNIPKENFIHVEIIDIMDLAKMKMKILMNLLKSNHLFENDDNILDFSVGNLHTLILTSKSKLIGFGGNFSSQLGTGDTTNYQSIPIQIKLPKLRFNEEISNYHIYCGFNKSFLYYSPPSFSNLEEDLIKLFRRKEFCNISFKTKNGEIISAHKLILKYRLKQNENQIEKLQEIISTKSIKESNQIFEMIYSNNSIINPILYSEIKEIINSNEKIEETMKRIYYLNENENEKDFIIERKEKQYKFPKLILIMRSELYRGMFLSVTNDTSNKVTDYSELSNKSFQIFEYWIYSNQIKNEIKITQEIIEEIQIGIDYFQLNQTNPNLFDLLINKFNNQN</sequence>
<dbReference type="PANTHER" id="PTHR45982">
    <property type="entry name" value="REGULATOR OF CHROMOSOME CONDENSATION"/>
    <property type="match status" value="1"/>
</dbReference>
<dbReference type="InterPro" id="IPR000210">
    <property type="entry name" value="BTB/POZ_dom"/>
</dbReference>
<protein>
    <submittedName>
        <fullName evidence="2">Claret isoform a</fullName>
    </submittedName>
</protein>
<dbReference type="SUPFAM" id="SSF54695">
    <property type="entry name" value="POZ domain"/>
    <property type="match status" value="1"/>
</dbReference>
<comment type="caution">
    <text evidence="2">The sequence shown here is derived from an EMBL/GenBank/DDBJ whole genome shotgun (WGS) entry which is preliminary data.</text>
</comment>
<dbReference type="Proteomes" id="UP001149090">
    <property type="component" value="Unassembled WGS sequence"/>
</dbReference>
<dbReference type="Gene3D" id="2.130.10.30">
    <property type="entry name" value="Regulator of chromosome condensation 1/beta-lactamase-inhibitor protein II"/>
    <property type="match status" value="1"/>
</dbReference>
<dbReference type="PROSITE" id="PS50097">
    <property type="entry name" value="BTB"/>
    <property type="match status" value="1"/>
</dbReference>
<gene>
    <name evidence="2" type="ORF">M0811_03895</name>
</gene>
<dbReference type="PANTHER" id="PTHR45982:SF1">
    <property type="entry name" value="REGULATOR OF CHROMOSOME CONDENSATION"/>
    <property type="match status" value="1"/>
</dbReference>
<feature type="domain" description="BTB" evidence="1">
    <location>
        <begin position="463"/>
        <end position="530"/>
    </location>
</feature>
<dbReference type="InterPro" id="IPR009091">
    <property type="entry name" value="RCC1/BLIP-II"/>
</dbReference>
<evidence type="ECO:0000313" key="2">
    <source>
        <dbReference type="EMBL" id="KAJ5080410.1"/>
    </source>
</evidence>
<accession>A0A9Q0LX77</accession>
<dbReference type="EMBL" id="JAPDFW010000011">
    <property type="protein sequence ID" value="KAJ5080410.1"/>
    <property type="molecule type" value="Genomic_DNA"/>
</dbReference>
<dbReference type="AlphaFoldDB" id="A0A9Q0LX77"/>
<proteinExistence type="predicted"/>
<evidence type="ECO:0000259" key="1">
    <source>
        <dbReference type="PROSITE" id="PS50097"/>
    </source>
</evidence>
<dbReference type="InterPro" id="IPR051553">
    <property type="entry name" value="Ran_GTPase-activating"/>
</dbReference>
<reference evidence="2" key="1">
    <citation type="submission" date="2022-10" db="EMBL/GenBank/DDBJ databases">
        <title>Novel sulphate-reducing endosymbionts in the free-living metamonad Anaeramoeba.</title>
        <authorList>
            <person name="Jerlstrom-Hultqvist J."/>
            <person name="Cepicka I."/>
            <person name="Gallot-Lavallee L."/>
            <person name="Salas-Leiva D."/>
            <person name="Curtis B.A."/>
            <person name="Zahonova K."/>
            <person name="Pipaliya S."/>
            <person name="Dacks J."/>
            <person name="Roger A.J."/>
        </authorList>
    </citation>
    <scope>NUCLEOTIDE SEQUENCE</scope>
    <source>
        <strain evidence="2">BMAN</strain>
    </source>
</reference>
<dbReference type="Pfam" id="PF00651">
    <property type="entry name" value="BTB"/>
    <property type="match status" value="1"/>
</dbReference>
<evidence type="ECO:0000313" key="3">
    <source>
        <dbReference type="Proteomes" id="UP001149090"/>
    </source>
</evidence>
<name>A0A9Q0LX77_ANAIG</name>
<dbReference type="SUPFAM" id="SSF50985">
    <property type="entry name" value="RCC1/BLIP-II"/>
    <property type="match status" value="1"/>
</dbReference>
<organism evidence="2 3">
    <name type="scientific">Anaeramoeba ignava</name>
    <name type="common">Anaerobic marine amoeba</name>
    <dbReference type="NCBI Taxonomy" id="1746090"/>
    <lineage>
        <taxon>Eukaryota</taxon>
        <taxon>Metamonada</taxon>
        <taxon>Anaeramoebidae</taxon>
        <taxon>Anaeramoeba</taxon>
    </lineage>
</organism>
<dbReference type="Gene3D" id="3.30.710.10">
    <property type="entry name" value="Potassium Channel Kv1.1, Chain A"/>
    <property type="match status" value="2"/>
</dbReference>
<dbReference type="InterPro" id="IPR011333">
    <property type="entry name" value="SKP1/BTB/POZ_sf"/>
</dbReference>
<keyword evidence="3" id="KW-1185">Reference proteome</keyword>